<dbReference type="PANTHER" id="PTHR47691">
    <property type="entry name" value="REGULATOR-RELATED"/>
    <property type="match status" value="1"/>
</dbReference>
<comment type="caution">
    <text evidence="2">The sequence shown here is derived from an EMBL/GenBank/DDBJ whole genome shotgun (WGS) entry which is preliminary data.</text>
</comment>
<dbReference type="InterPro" id="IPR036388">
    <property type="entry name" value="WH-like_DNA-bd_sf"/>
</dbReference>
<evidence type="ECO:0000313" key="3">
    <source>
        <dbReference type="Proteomes" id="UP000248544"/>
    </source>
</evidence>
<protein>
    <recommendedName>
        <fullName evidence="1">HTH luxR-type domain-containing protein</fullName>
    </recommendedName>
</protein>
<dbReference type="Proteomes" id="UP000248544">
    <property type="component" value="Unassembled WGS sequence"/>
</dbReference>
<proteinExistence type="predicted"/>
<dbReference type="PRINTS" id="PR00364">
    <property type="entry name" value="DISEASERSIST"/>
</dbReference>
<evidence type="ECO:0000259" key="1">
    <source>
        <dbReference type="PROSITE" id="PS50043"/>
    </source>
</evidence>
<dbReference type="PANTHER" id="PTHR47691:SF3">
    <property type="entry name" value="HTH-TYPE TRANSCRIPTIONAL REGULATOR RV0890C-RELATED"/>
    <property type="match status" value="1"/>
</dbReference>
<dbReference type="InterPro" id="IPR027417">
    <property type="entry name" value="P-loop_NTPase"/>
</dbReference>
<gene>
    <name evidence="2" type="ORF">C1I98_02485</name>
</gene>
<keyword evidence="3" id="KW-1185">Reference proteome</keyword>
<dbReference type="AlphaFoldDB" id="A0A2W2J2M9"/>
<dbReference type="CDD" id="cd06170">
    <property type="entry name" value="LuxR_C_like"/>
    <property type="match status" value="1"/>
</dbReference>
<dbReference type="GO" id="GO:0006355">
    <property type="term" value="P:regulation of DNA-templated transcription"/>
    <property type="evidence" value="ECO:0007669"/>
    <property type="project" value="InterPro"/>
</dbReference>
<evidence type="ECO:0000313" key="2">
    <source>
        <dbReference type="EMBL" id="PZG55844.1"/>
    </source>
</evidence>
<dbReference type="SUPFAM" id="SSF52540">
    <property type="entry name" value="P-loop containing nucleoside triphosphate hydrolases"/>
    <property type="match status" value="1"/>
</dbReference>
<dbReference type="PRINTS" id="PR00038">
    <property type="entry name" value="HTHLUXR"/>
</dbReference>
<dbReference type="Gene3D" id="1.10.10.10">
    <property type="entry name" value="Winged helix-like DNA-binding domain superfamily/Winged helix DNA-binding domain"/>
    <property type="match status" value="1"/>
</dbReference>
<sequence length="452" mass="48437">MAERRPGNLPAEMTSFVGRTGELAAGGRMLMGGRLLTVTGPAGVGKSRLALRVADGVRRRFPDGLWHVELSQVAPAHLRPAGGPGPAAAVAAALGRHGEHAEDGDGLAEALGDRRALLVLDTCEHLPTEIGPLVEALLRGAPRVRVLATGRSPLGLPGERVLRLDPLPLTDPADPDPACPSVALFAERAVAVDPDFSLTSCALTDVAQVCRCLDGLPLAIELAAARTRSLSIPELLERLDDMTTMPGWGAHTAAPRHRDLRAAIAWSHELCRPDQRTLWEALAVIEGEFGVEAARRAVTREGVLVTRQSLDELVDRSILLRSGDPGRPGRYRMLETYRRFWLDPNFGRPGRAVLGHRLGAGRWSRLPQGAAAVPAPAPVRIGRPVTSTLTPRELEVAELIAEGLSNPQIAVRLLIAKRTVDAHVRNILAKGGLASRTQVAAWFAERTQWADA</sequence>
<reference evidence="2 3" key="1">
    <citation type="submission" date="2018-01" db="EMBL/GenBank/DDBJ databases">
        <title>Draft genome sequence of Sphaerisporangium sp. 7K107.</title>
        <authorList>
            <person name="Sahin N."/>
            <person name="Saygin H."/>
            <person name="Ay H."/>
        </authorList>
    </citation>
    <scope>NUCLEOTIDE SEQUENCE [LARGE SCALE GENOMIC DNA]</scope>
    <source>
        <strain evidence="2 3">7K107</strain>
    </source>
</reference>
<dbReference type="GO" id="GO:0003677">
    <property type="term" value="F:DNA binding"/>
    <property type="evidence" value="ECO:0007669"/>
    <property type="project" value="InterPro"/>
</dbReference>
<dbReference type="SUPFAM" id="SSF46894">
    <property type="entry name" value="C-terminal effector domain of the bipartite response regulators"/>
    <property type="match status" value="1"/>
</dbReference>
<feature type="domain" description="HTH luxR-type" evidence="1">
    <location>
        <begin position="382"/>
        <end position="447"/>
    </location>
</feature>
<dbReference type="InterPro" id="IPR016032">
    <property type="entry name" value="Sig_transdc_resp-reg_C-effctor"/>
</dbReference>
<organism evidence="2 3">
    <name type="scientific">Spongiactinospora gelatinilytica</name>
    <dbReference type="NCBI Taxonomy" id="2666298"/>
    <lineage>
        <taxon>Bacteria</taxon>
        <taxon>Bacillati</taxon>
        <taxon>Actinomycetota</taxon>
        <taxon>Actinomycetes</taxon>
        <taxon>Streptosporangiales</taxon>
        <taxon>Streptosporangiaceae</taxon>
        <taxon>Spongiactinospora</taxon>
    </lineage>
</organism>
<accession>A0A2W2J2M9</accession>
<dbReference type="SMART" id="SM00421">
    <property type="entry name" value="HTH_LUXR"/>
    <property type="match status" value="1"/>
</dbReference>
<name>A0A2W2J2M9_9ACTN</name>
<dbReference type="Gene3D" id="3.40.50.300">
    <property type="entry name" value="P-loop containing nucleotide triphosphate hydrolases"/>
    <property type="match status" value="1"/>
</dbReference>
<dbReference type="InterPro" id="IPR000792">
    <property type="entry name" value="Tscrpt_reg_LuxR_C"/>
</dbReference>
<dbReference type="PROSITE" id="PS00622">
    <property type="entry name" value="HTH_LUXR_1"/>
    <property type="match status" value="1"/>
</dbReference>
<dbReference type="Pfam" id="PF00196">
    <property type="entry name" value="GerE"/>
    <property type="match status" value="1"/>
</dbReference>
<dbReference type="RefSeq" id="WP_111165412.1">
    <property type="nucleotide sequence ID" value="NZ_POUA01000010.1"/>
</dbReference>
<dbReference type="PROSITE" id="PS50043">
    <property type="entry name" value="HTH_LUXR_2"/>
    <property type="match status" value="1"/>
</dbReference>
<dbReference type="EMBL" id="POUA01000010">
    <property type="protein sequence ID" value="PZG55844.1"/>
    <property type="molecule type" value="Genomic_DNA"/>
</dbReference>